<dbReference type="PROSITE" id="PS00041">
    <property type="entry name" value="HTH_ARAC_FAMILY_1"/>
    <property type="match status" value="1"/>
</dbReference>
<feature type="domain" description="HTH araC/xylS-type" evidence="4">
    <location>
        <begin position="211"/>
        <end position="309"/>
    </location>
</feature>
<dbReference type="Gene3D" id="3.40.50.880">
    <property type="match status" value="1"/>
</dbReference>
<dbReference type="SMART" id="SM00342">
    <property type="entry name" value="HTH_ARAC"/>
    <property type="match status" value="1"/>
</dbReference>
<keyword evidence="1" id="KW-0805">Transcription regulation</keyword>
<dbReference type="Pfam" id="PF12833">
    <property type="entry name" value="HTH_18"/>
    <property type="match status" value="1"/>
</dbReference>
<dbReference type="InterPro" id="IPR018060">
    <property type="entry name" value="HTH_AraC"/>
</dbReference>
<dbReference type="SUPFAM" id="SSF46689">
    <property type="entry name" value="Homeodomain-like"/>
    <property type="match status" value="2"/>
</dbReference>
<proteinExistence type="predicted"/>
<reference evidence="5" key="1">
    <citation type="submission" date="2021-06" db="EMBL/GenBank/DDBJ databases">
        <title>Bradyrhizobium sp. S2-20-1 Genome sequencing.</title>
        <authorList>
            <person name="Jin L."/>
        </authorList>
    </citation>
    <scope>NUCLEOTIDE SEQUENCE</scope>
    <source>
        <strain evidence="5">S2-20-1</strain>
    </source>
</reference>
<sequence>MTRVAVVEIQGCMASSAAITHDVMATANRISGTTKRALPFDVDTVRYGSRRNSETLRDAELIIVPGLGIASADELDGKLKSPACRHAAAMLAEAFQAGAALAASCASTFLLAEAGLLDGRRATTTWWLAPAFQRRYPEVELVTDQIVVADWPIATGGAAMAQMDLMLAVVSRFAGTSLAKACANYLLLDERRSQAPFMAVTYLAGQDPRMAKAESWVRDNIARDFCIDELAGAVALAPRTFARRLAATCGLTPIQFVQRIRVETARLLLETTRLPVDQIARKVGYAEPSTLRRLIRRDTRHPPGHFRPVA</sequence>
<dbReference type="InterPro" id="IPR052158">
    <property type="entry name" value="INH-QAR"/>
</dbReference>
<dbReference type="InterPro" id="IPR009057">
    <property type="entry name" value="Homeodomain-like_sf"/>
</dbReference>
<evidence type="ECO:0000313" key="5">
    <source>
        <dbReference type="EMBL" id="QWG14741.1"/>
    </source>
</evidence>
<protein>
    <submittedName>
        <fullName evidence="5">Helix-turn-helix domain-containing protein</fullName>
    </submittedName>
</protein>
<dbReference type="GO" id="GO:0043565">
    <property type="term" value="F:sequence-specific DNA binding"/>
    <property type="evidence" value="ECO:0007669"/>
    <property type="project" value="InterPro"/>
</dbReference>
<dbReference type="AlphaFoldDB" id="A0A975NHP5"/>
<dbReference type="Pfam" id="PF01965">
    <property type="entry name" value="DJ-1_PfpI"/>
    <property type="match status" value="1"/>
</dbReference>
<dbReference type="Proteomes" id="UP000680839">
    <property type="component" value="Chromosome"/>
</dbReference>
<dbReference type="EMBL" id="CP076134">
    <property type="protein sequence ID" value="QWG14741.1"/>
    <property type="molecule type" value="Genomic_DNA"/>
</dbReference>
<dbReference type="PANTHER" id="PTHR43130:SF11">
    <property type="entry name" value="TRANSCRIPTIONAL REGULATORY PROTEIN"/>
    <property type="match status" value="1"/>
</dbReference>
<dbReference type="PROSITE" id="PS01124">
    <property type="entry name" value="HTH_ARAC_FAMILY_2"/>
    <property type="match status" value="1"/>
</dbReference>
<evidence type="ECO:0000259" key="4">
    <source>
        <dbReference type="PROSITE" id="PS01124"/>
    </source>
</evidence>
<keyword evidence="2" id="KW-0238">DNA-binding</keyword>
<dbReference type="InterPro" id="IPR029062">
    <property type="entry name" value="Class_I_gatase-like"/>
</dbReference>
<accession>A0A975NHP5</accession>
<evidence type="ECO:0000313" key="6">
    <source>
        <dbReference type="Proteomes" id="UP000680839"/>
    </source>
</evidence>
<evidence type="ECO:0000256" key="1">
    <source>
        <dbReference type="ARBA" id="ARBA00023015"/>
    </source>
</evidence>
<evidence type="ECO:0000256" key="2">
    <source>
        <dbReference type="ARBA" id="ARBA00023125"/>
    </source>
</evidence>
<dbReference type="PANTHER" id="PTHR43130">
    <property type="entry name" value="ARAC-FAMILY TRANSCRIPTIONAL REGULATOR"/>
    <property type="match status" value="1"/>
</dbReference>
<dbReference type="InterPro" id="IPR018062">
    <property type="entry name" value="HTH_AraC-typ_CS"/>
</dbReference>
<keyword evidence="3" id="KW-0804">Transcription</keyword>
<gene>
    <name evidence="5" type="ORF">KMZ29_08830</name>
</gene>
<evidence type="ECO:0000256" key="3">
    <source>
        <dbReference type="ARBA" id="ARBA00023163"/>
    </source>
</evidence>
<dbReference type="Gene3D" id="1.10.10.60">
    <property type="entry name" value="Homeodomain-like"/>
    <property type="match status" value="1"/>
</dbReference>
<organism evidence="5 6">
    <name type="scientific">Bradyrhizobium sediminis</name>
    <dbReference type="NCBI Taxonomy" id="2840469"/>
    <lineage>
        <taxon>Bacteria</taxon>
        <taxon>Pseudomonadati</taxon>
        <taxon>Pseudomonadota</taxon>
        <taxon>Alphaproteobacteria</taxon>
        <taxon>Hyphomicrobiales</taxon>
        <taxon>Nitrobacteraceae</taxon>
        <taxon>Bradyrhizobium</taxon>
    </lineage>
</organism>
<dbReference type="InterPro" id="IPR002818">
    <property type="entry name" value="DJ-1/PfpI"/>
</dbReference>
<dbReference type="SUPFAM" id="SSF52317">
    <property type="entry name" value="Class I glutamine amidotransferase-like"/>
    <property type="match status" value="1"/>
</dbReference>
<name>A0A975NHP5_9BRAD</name>
<dbReference type="GO" id="GO:0003700">
    <property type="term" value="F:DNA-binding transcription factor activity"/>
    <property type="evidence" value="ECO:0007669"/>
    <property type="project" value="InterPro"/>
</dbReference>